<keyword evidence="2" id="KW-1064">Adaptive immunity</keyword>
<dbReference type="InterPro" id="IPR013106">
    <property type="entry name" value="Ig_V-set"/>
</dbReference>
<evidence type="ECO:0000256" key="3">
    <source>
        <dbReference type="ARBA" id="ARBA00043265"/>
    </source>
</evidence>
<dbReference type="InterPro" id="IPR036179">
    <property type="entry name" value="Ig-like_dom_sf"/>
</dbReference>
<feature type="chain" id="PRO_5034027621" description="Immunoglobulin V-set domain-containing protein" evidence="4">
    <location>
        <begin position="20"/>
        <end position="115"/>
    </location>
</feature>
<evidence type="ECO:0000256" key="2">
    <source>
        <dbReference type="ARBA" id="ARBA00023130"/>
    </source>
</evidence>
<dbReference type="Pfam" id="PF07686">
    <property type="entry name" value="V-set"/>
    <property type="match status" value="1"/>
</dbReference>
<accession>A0A8C6X7I8</accession>
<keyword evidence="4" id="KW-0732">Signal</keyword>
<dbReference type="AlphaFoldDB" id="A0A8C6X7I8"/>
<evidence type="ECO:0000313" key="7">
    <source>
        <dbReference type="Proteomes" id="UP000694559"/>
    </source>
</evidence>
<evidence type="ECO:0000313" key="6">
    <source>
        <dbReference type="Ensembl" id="ENSNNAP00000010175.1"/>
    </source>
</evidence>
<keyword evidence="3" id="KW-1280">Immunoglobulin</keyword>
<feature type="signal peptide" evidence="4">
    <location>
        <begin position="1"/>
        <end position="19"/>
    </location>
</feature>
<dbReference type="GeneTree" id="ENSGT01030000234536"/>
<keyword evidence="7" id="KW-1185">Reference proteome</keyword>
<dbReference type="InterPro" id="IPR013783">
    <property type="entry name" value="Ig-like_fold"/>
</dbReference>
<sequence>LWRFLGWLLFFCQVQLVSSGPGTLKPGQNLNLLYKVTDASITNSSYTWHWVCQPPGKGFEWIARIYPTDGRKWHSSSLQGHTSIASDNSKNEYSLQLNSMSASDTAVYYCARDAH</sequence>
<dbReference type="GO" id="GO:0005576">
    <property type="term" value="C:extracellular region"/>
    <property type="evidence" value="ECO:0007669"/>
    <property type="project" value="UniProtKB-ARBA"/>
</dbReference>
<dbReference type="SUPFAM" id="SSF48726">
    <property type="entry name" value="Immunoglobulin"/>
    <property type="match status" value="1"/>
</dbReference>
<dbReference type="OMA" id="MQYPFTG"/>
<protein>
    <recommendedName>
        <fullName evidence="5">Immunoglobulin V-set domain-containing protein</fullName>
    </recommendedName>
</protein>
<dbReference type="Proteomes" id="UP000694559">
    <property type="component" value="Unplaced"/>
</dbReference>
<dbReference type="Gene3D" id="2.60.40.10">
    <property type="entry name" value="Immunoglobulins"/>
    <property type="match status" value="1"/>
</dbReference>
<evidence type="ECO:0000256" key="1">
    <source>
        <dbReference type="ARBA" id="ARBA00022859"/>
    </source>
</evidence>
<dbReference type="PANTHER" id="PTHR23266">
    <property type="entry name" value="IMMUNOGLOBULIN HEAVY CHAIN"/>
    <property type="match status" value="1"/>
</dbReference>
<name>A0A8C6X7I8_NAJNA</name>
<dbReference type="InterPro" id="IPR050199">
    <property type="entry name" value="IgHV"/>
</dbReference>
<feature type="domain" description="Immunoglobulin V-set" evidence="5">
    <location>
        <begin position="29"/>
        <end position="112"/>
    </location>
</feature>
<keyword evidence="1" id="KW-0391">Immunity</keyword>
<organism evidence="6 7">
    <name type="scientific">Naja naja</name>
    <name type="common">Indian cobra</name>
    <dbReference type="NCBI Taxonomy" id="35670"/>
    <lineage>
        <taxon>Eukaryota</taxon>
        <taxon>Metazoa</taxon>
        <taxon>Chordata</taxon>
        <taxon>Craniata</taxon>
        <taxon>Vertebrata</taxon>
        <taxon>Euteleostomi</taxon>
        <taxon>Lepidosauria</taxon>
        <taxon>Squamata</taxon>
        <taxon>Bifurcata</taxon>
        <taxon>Unidentata</taxon>
        <taxon>Episquamata</taxon>
        <taxon>Toxicofera</taxon>
        <taxon>Serpentes</taxon>
        <taxon>Colubroidea</taxon>
        <taxon>Elapidae</taxon>
        <taxon>Elapinae</taxon>
        <taxon>Naja</taxon>
    </lineage>
</organism>
<evidence type="ECO:0000256" key="4">
    <source>
        <dbReference type="SAM" id="SignalP"/>
    </source>
</evidence>
<dbReference type="Ensembl" id="ENSNNAT00000010652.1">
    <property type="protein sequence ID" value="ENSNNAP00000010175.1"/>
    <property type="gene ID" value="ENSNNAG00000006801.1"/>
</dbReference>
<reference evidence="6" key="1">
    <citation type="submission" date="2025-08" db="UniProtKB">
        <authorList>
            <consortium name="Ensembl"/>
        </authorList>
    </citation>
    <scope>IDENTIFICATION</scope>
</reference>
<dbReference type="GO" id="GO:0002250">
    <property type="term" value="P:adaptive immune response"/>
    <property type="evidence" value="ECO:0007669"/>
    <property type="project" value="UniProtKB-KW"/>
</dbReference>
<dbReference type="SMART" id="SM00406">
    <property type="entry name" value="IGv"/>
    <property type="match status" value="1"/>
</dbReference>
<reference evidence="6" key="2">
    <citation type="submission" date="2025-09" db="UniProtKB">
        <authorList>
            <consortium name="Ensembl"/>
        </authorList>
    </citation>
    <scope>IDENTIFICATION</scope>
</reference>
<dbReference type="OrthoDB" id="9426090at2759"/>
<dbReference type="GO" id="GO:0019814">
    <property type="term" value="C:immunoglobulin complex"/>
    <property type="evidence" value="ECO:0007669"/>
    <property type="project" value="UniProtKB-KW"/>
</dbReference>
<evidence type="ECO:0000259" key="5">
    <source>
        <dbReference type="SMART" id="SM00406"/>
    </source>
</evidence>
<proteinExistence type="predicted"/>